<protein>
    <recommendedName>
        <fullName evidence="3">Phosphate ABC transporter substrate-binding protein</fullName>
    </recommendedName>
</protein>
<dbReference type="RefSeq" id="WP_281882632.1">
    <property type="nucleotide sequence ID" value="NZ_BSDP01000001.1"/>
</dbReference>
<organism evidence="1 2">
    <name type="scientific">Agromyces rhizosphaerae</name>
    <dbReference type="NCBI Taxonomy" id="88374"/>
    <lineage>
        <taxon>Bacteria</taxon>
        <taxon>Bacillati</taxon>
        <taxon>Actinomycetota</taxon>
        <taxon>Actinomycetes</taxon>
        <taxon>Micrococcales</taxon>
        <taxon>Microbacteriaceae</taxon>
        <taxon>Agromyces</taxon>
    </lineage>
</organism>
<dbReference type="AlphaFoldDB" id="A0A9W6CV37"/>
<keyword evidence="2" id="KW-1185">Reference proteome</keyword>
<evidence type="ECO:0008006" key="3">
    <source>
        <dbReference type="Google" id="ProtNLM"/>
    </source>
</evidence>
<name>A0A9W6CV37_9MICO</name>
<reference evidence="1" key="1">
    <citation type="submission" date="2022-12" db="EMBL/GenBank/DDBJ databases">
        <title>Reference genome sequencing for broad-spectrum identification of bacterial and archaeal isolates by mass spectrometry.</title>
        <authorList>
            <person name="Sekiguchi Y."/>
            <person name="Tourlousse D.M."/>
        </authorList>
    </citation>
    <scope>NUCLEOTIDE SEQUENCE</scope>
    <source>
        <strain evidence="1">14</strain>
    </source>
</reference>
<dbReference type="Gene3D" id="3.40.190.10">
    <property type="entry name" value="Periplasmic binding protein-like II"/>
    <property type="match status" value="2"/>
</dbReference>
<gene>
    <name evidence="1" type="ORF">ARHIZOSPH14_08580</name>
</gene>
<comment type="caution">
    <text evidence="1">The sequence shown here is derived from an EMBL/GenBank/DDBJ whole genome shotgun (WGS) entry which is preliminary data.</text>
</comment>
<proteinExistence type="predicted"/>
<dbReference type="PANTHER" id="PTHR35841:SF1">
    <property type="entry name" value="PHOSPHONATES-BINDING PERIPLASMIC PROTEIN"/>
    <property type="match status" value="1"/>
</dbReference>
<dbReference type="Pfam" id="PF12974">
    <property type="entry name" value="Phosphonate-bd"/>
    <property type="match status" value="1"/>
</dbReference>
<dbReference type="PANTHER" id="PTHR35841">
    <property type="entry name" value="PHOSPHONATES-BINDING PERIPLASMIC PROTEIN"/>
    <property type="match status" value="1"/>
</dbReference>
<evidence type="ECO:0000313" key="2">
    <source>
        <dbReference type="Proteomes" id="UP001144396"/>
    </source>
</evidence>
<dbReference type="EMBL" id="BSDP01000001">
    <property type="protein sequence ID" value="GLI26616.1"/>
    <property type="molecule type" value="Genomic_DNA"/>
</dbReference>
<dbReference type="SUPFAM" id="SSF53850">
    <property type="entry name" value="Periplasmic binding protein-like II"/>
    <property type="match status" value="1"/>
</dbReference>
<dbReference type="Proteomes" id="UP001144396">
    <property type="component" value="Unassembled WGS sequence"/>
</dbReference>
<evidence type="ECO:0000313" key="1">
    <source>
        <dbReference type="EMBL" id="GLI26616.1"/>
    </source>
</evidence>
<accession>A0A9W6CV37</accession>
<sequence length="278" mass="29939">MTAEADAPGPAPLVIGSVAYTPNVVTIWEGLRDYFASTTTPIDFVLYSNYGRLVDSLVAGHVDIAWNTNLAYVRTVAQTGGACRALASRDTDLVFRTVFVSRAGAGLDGIGAVRGRRLALGSRDSAQAAILPVHFLREAGIDDGEVEYLRIDSDVGKHGDTGRSELDALRAVLDDRADAAAIGVNTWESIARGDIMAGALEAFWTSPEYSHCTFTAMPALTDDRAEAWVANLMAMDWEDPAHREILELEGLRAWVPPDLDGYAGLFAAVEEQGIPARW</sequence>